<keyword evidence="2" id="KW-1185">Reference proteome</keyword>
<protein>
    <submittedName>
        <fullName evidence="1">Hypp8903 protein</fullName>
    </submittedName>
</protein>
<dbReference type="Proteomes" id="UP000838412">
    <property type="component" value="Chromosome 18"/>
</dbReference>
<gene>
    <name evidence="1" type="primary">Hypp8903</name>
    <name evidence="1" type="ORF">BLAG_LOCUS11344</name>
</gene>
<evidence type="ECO:0000313" key="2">
    <source>
        <dbReference type="Proteomes" id="UP000838412"/>
    </source>
</evidence>
<organism evidence="1 2">
    <name type="scientific">Branchiostoma lanceolatum</name>
    <name type="common">Common lancelet</name>
    <name type="synonym">Amphioxus lanceolatum</name>
    <dbReference type="NCBI Taxonomy" id="7740"/>
    <lineage>
        <taxon>Eukaryota</taxon>
        <taxon>Metazoa</taxon>
        <taxon>Chordata</taxon>
        <taxon>Cephalochordata</taxon>
        <taxon>Leptocardii</taxon>
        <taxon>Amphioxiformes</taxon>
        <taxon>Branchiostomatidae</taxon>
        <taxon>Branchiostoma</taxon>
    </lineage>
</organism>
<proteinExistence type="predicted"/>
<name>A0A8J9ZBN9_BRALA</name>
<dbReference type="EMBL" id="OV696703">
    <property type="protein sequence ID" value="CAH1250734.1"/>
    <property type="molecule type" value="Genomic_DNA"/>
</dbReference>
<evidence type="ECO:0000313" key="1">
    <source>
        <dbReference type="EMBL" id="CAH1250734.1"/>
    </source>
</evidence>
<sequence length="86" mass="9676">MSTVEFDPGTRSEQLWQVARVDSPAGQRTALYVPVPRVAGRPQVAWTNKRSSAPVSSSWARYHTPEIAGRLRFLLLLSVAMRFLLH</sequence>
<dbReference type="AlphaFoldDB" id="A0A8J9ZBN9"/>
<accession>A0A8J9ZBN9</accession>
<reference evidence="1" key="1">
    <citation type="submission" date="2022-01" db="EMBL/GenBank/DDBJ databases">
        <authorList>
            <person name="Braso-Vives M."/>
        </authorList>
    </citation>
    <scope>NUCLEOTIDE SEQUENCE</scope>
</reference>
<dbReference type="OrthoDB" id="10427645at2759"/>